<keyword evidence="1" id="KW-0472">Membrane</keyword>
<evidence type="ECO:0000256" key="1">
    <source>
        <dbReference type="SAM" id="Phobius"/>
    </source>
</evidence>
<evidence type="ECO:0000313" key="3">
    <source>
        <dbReference type="Proteomes" id="UP000176527"/>
    </source>
</evidence>
<proteinExistence type="predicted"/>
<reference evidence="2 3" key="1">
    <citation type="journal article" date="2016" name="Nat. Commun.">
        <title>Thousands of microbial genomes shed light on interconnected biogeochemical processes in an aquifer system.</title>
        <authorList>
            <person name="Anantharaman K."/>
            <person name="Brown C.T."/>
            <person name="Hug L.A."/>
            <person name="Sharon I."/>
            <person name="Castelle C.J."/>
            <person name="Probst A.J."/>
            <person name="Thomas B.C."/>
            <person name="Singh A."/>
            <person name="Wilkins M.J."/>
            <person name="Karaoz U."/>
            <person name="Brodie E.L."/>
            <person name="Williams K.H."/>
            <person name="Hubbard S.S."/>
            <person name="Banfield J.F."/>
        </authorList>
    </citation>
    <scope>NUCLEOTIDE SEQUENCE [LARGE SCALE GENOMIC DNA]</scope>
</reference>
<keyword evidence="1" id="KW-1133">Transmembrane helix</keyword>
<evidence type="ECO:0000313" key="2">
    <source>
        <dbReference type="EMBL" id="OGE37483.1"/>
    </source>
</evidence>
<sequence length="66" mass="7460">MKKLNNIQLQKLSDIFILIGGIVFGSTVIPFFVKFDKPGVVMLISGLLLSIFCWLFSLFIVKGVRR</sequence>
<dbReference type="Proteomes" id="UP000176527">
    <property type="component" value="Unassembled WGS sequence"/>
</dbReference>
<dbReference type="EMBL" id="MFDE01000042">
    <property type="protein sequence ID" value="OGE37483.1"/>
    <property type="molecule type" value="Genomic_DNA"/>
</dbReference>
<protein>
    <submittedName>
        <fullName evidence="2">Uncharacterized protein</fullName>
    </submittedName>
</protein>
<feature type="transmembrane region" description="Helical" evidence="1">
    <location>
        <begin position="39"/>
        <end position="61"/>
    </location>
</feature>
<gene>
    <name evidence="2" type="ORF">A3F00_01295</name>
</gene>
<name>A0A1F5K964_9BACT</name>
<keyword evidence="1" id="KW-0812">Transmembrane</keyword>
<comment type="caution">
    <text evidence="2">The sequence shown here is derived from an EMBL/GenBank/DDBJ whole genome shotgun (WGS) entry which is preliminary data.</text>
</comment>
<accession>A0A1F5K964</accession>
<dbReference type="AlphaFoldDB" id="A0A1F5K964"/>
<feature type="transmembrane region" description="Helical" evidence="1">
    <location>
        <begin position="12"/>
        <end position="33"/>
    </location>
</feature>
<organism evidence="2 3">
    <name type="scientific">Candidatus Daviesbacteria bacterium RIFCSPHIGHO2_12_FULL_37_11</name>
    <dbReference type="NCBI Taxonomy" id="1797777"/>
    <lineage>
        <taxon>Bacteria</taxon>
        <taxon>Candidatus Daviesiibacteriota</taxon>
    </lineage>
</organism>